<sequence>SIEADGAISEFNAQKHLISKNTGLTKSFHDPIYNINFTATYDQVLDMCEQDNSILYKKDVINCDRQDDGASYHLFCFSLLNQVMNSNISNDIRYRLFVYLFVI</sequence>
<dbReference type="EMBL" id="CAJVQC010134600">
    <property type="protein sequence ID" value="CAG8842547.1"/>
    <property type="molecule type" value="Genomic_DNA"/>
</dbReference>
<keyword evidence="2" id="KW-1185">Reference proteome</keyword>
<organism evidence="1 2">
    <name type="scientific">Racocetra persica</name>
    <dbReference type="NCBI Taxonomy" id="160502"/>
    <lineage>
        <taxon>Eukaryota</taxon>
        <taxon>Fungi</taxon>
        <taxon>Fungi incertae sedis</taxon>
        <taxon>Mucoromycota</taxon>
        <taxon>Glomeromycotina</taxon>
        <taxon>Glomeromycetes</taxon>
        <taxon>Diversisporales</taxon>
        <taxon>Gigasporaceae</taxon>
        <taxon>Racocetra</taxon>
    </lineage>
</organism>
<dbReference type="Proteomes" id="UP000789920">
    <property type="component" value="Unassembled WGS sequence"/>
</dbReference>
<accession>A0ACA9SKL6</accession>
<evidence type="ECO:0000313" key="2">
    <source>
        <dbReference type="Proteomes" id="UP000789920"/>
    </source>
</evidence>
<gene>
    <name evidence="1" type="ORF">RPERSI_LOCUS32370</name>
</gene>
<protein>
    <submittedName>
        <fullName evidence="1">14738_t:CDS:1</fullName>
    </submittedName>
</protein>
<name>A0ACA9SKL6_9GLOM</name>
<feature type="non-terminal residue" evidence="1">
    <location>
        <position position="103"/>
    </location>
</feature>
<proteinExistence type="predicted"/>
<feature type="non-terminal residue" evidence="1">
    <location>
        <position position="1"/>
    </location>
</feature>
<comment type="caution">
    <text evidence="1">The sequence shown here is derived from an EMBL/GenBank/DDBJ whole genome shotgun (WGS) entry which is preliminary data.</text>
</comment>
<evidence type="ECO:0000313" key="1">
    <source>
        <dbReference type="EMBL" id="CAG8842547.1"/>
    </source>
</evidence>
<reference evidence="1" key="1">
    <citation type="submission" date="2021-06" db="EMBL/GenBank/DDBJ databases">
        <authorList>
            <person name="Kallberg Y."/>
            <person name="Tangrot J."/>
            <person name="Rosling A."/>
        </authorList>
    </citation>
    <scope>NUCLEOTIDE SEQUENCE</scope>
    <source>
        <strain evidence="1">MA461A</strain>
    </source>
</reference>